<dbReference type="STRING" id="2512241.A0A553HSS3"/>
<comment type="caution">
    <text evidence="2">The sequence shown here is derived from an EMBL/GenBank/DDBJ whole genome shotgun (WGS) entry which is preliminary data.</text>
</comment>
<evidence type="ECO:0000313" key="2">
    <source>
        <dbReference type="EMBL" id="TRX91010.1"/>
    </source>
</evidence>
<reference evidence="3" key="1">
    <citation type="submission" date="2019-06" db="EMBL/GenBank/DDBJ databases">
        <title>Draft genome sequence of the griseofulvin-producing fungus Xylaria cubensis strain G536.</title>
        <authorList>
            <person name="Mead M.E."/>
            <person name="Raja H.A."/>
            <person name="Steenwyk J.L."/>
            <person name="Knowles S.L."/>
            <person name="Oberlies N.H."/>
            <person name="Rokas A."/>
        </authorList>
    </citation>
    <scope>NUCLEOTIDE SEQUENCE [LARGE SCALE GENOMIC DNA]</scope>
    <source>
        <strain evidence="3">G536</strain>
    </source>
</reference>
<sequence length="254" mass="29399">MPNMLDGELPQLVLLFCTSSVLSGCELVYASPDLLWYMATINRLKTVVSSWISWVYDPKDAILPMQSYNRSRSPEQDIRKVEDYRAGFPRFSALIACHDFFYILRPFRRIRARLLLLKQDKLAILEEQLDKIDADEPSPLFLGASRHDRNESRAAILREIDSCLVDYDSFVERTHHILSLNHASSRDILSLQHWLKGTGCVNRAETSYLKNEKGLISLGSTSDSAMKQLEDWTEDQFIRHYPNFRAVREVFQLP</sequence>
<dbReference type="OrthoDB" id="5341582at2759"/>
<evidence type="ECO:0000259" key="1">
    <source>
        <dbReference type="Pfam" id="PF20237"/>
    </source>
</evidence>
<dbReference type="PANTHER" id="PTHR34502">
    <property type="entry name" value="DUF6594 DOMAIN-CONTAINING PROTEIN-RELATED"/>
    <property type="match status" value="1"/>
</dbReference>
<evidence type="ECO:0000313" key="3">
    <source>
        <dbReference type="Proteomes" id="UP000319160"/>
    </source>
</evidence>
<keyword evidence="3" id="KW-1185">Reference proteome</keyword>
<organism evidence="2 3">
    <name type="scientific">Xylaria flabelliformis</name>
    <dbReference type="NCBI Taxonomy" id="2512241"/>
    <lineage>
        <taxon>Eukaryota</taxon>
        <taxon>Fungi</taxon>
        <taxon>Dikarya</taxon>
        <taxon>Ascomycota</taxon>
        <taxon>Pezizomycotina</taxon>
        <taxon>Sordariomycetes</taxon>
        <taxon>Xylariomycetidae</taxon>
        <taxon>Xylariales</taxon>
        <taxon>Xylariaceae</taxon>
        <taxon>Xylaria</taxon>
    </lineage>
</organism>
<dbReference type="AlphaFoldDB" id="A0A553HSS3"/>
<dbReference type="Pfam" id="PF20237">
    <property type="entry name" value="DUF6594"/>
    <property type="match status" value="1"/>
</dbReference>
<proteinExistence type="predicted"/>
<gene>
    <name evidence="2" type="ORF">FHL15_008215</name>
</gene>
<dbReference type="Proteomes" id="UP000319160">
    <property type="component" value="Unassembled WGS sequence"/>
</dbReference>
<accession>A0A553HSS3</accession>
<feature type="domain" description="DUF6594" evidence="1">
    <location>
        <begin position="88"/>
        <end position="243"/>
    </location>
</feature>
<dbReference type="EMBL" id="VFLP01000050">
    <property type="protein sequence ID" value="TRX91010.1"/>
    <property type="molecule type" value="Genomic_DNA"/>
</dbReference>
<name>A0A553HSS3_9PEZI</name>
<dbReference type="PANTHER" id="PTHR34502:SF5">
    <property type="entry name" value="DUF6594 DOMAIN-CONTAINING PROTEIN"/>
    <property type="match status" value="1"/>
</dbReference>
<protein>
    <recommendedName>
        <fullName evidence="1">DUF6594 domain-containing protein</fullName>
    </recommendedName>
</protein>
<dbReference type="InterPro" id="IPR046529">
    <property type="entry name" value="DUF6594"/>
</dbReference>